<dbReference type="PANTHER" id="PTHR42754:SF1">
    <property type="entry name" value="LIPOPROTEIN"/>
    <property type="match status" value="1"/>
</dbReference>
<keyword evidence="1" id="KW-0732">Signal</keyword>
<dbReference type="PANTHER" id="PTHR42754">
    <property type="entry name" value="ENDOGLUCANASE"/>
    <property type="match status" value="1"/>
</dbReference>
<dbReference type="EMBL" id="JAMWBK010000013">
    <property type="protein sequence ID" value="KAJ8900705.1"/>
    <property type="molecule type" value="Genomic_DNA"/>
</dbReference>
<accession>A0AAV8UDX5</accession>
<evidence type="ECO:0000256" key="1">
    <source>
        <dbReference type="SAM" id="SignalP"/>
    </source>
</evidence>
<sequence>MRNLIYICALLAIFSGVWATEMSYFWPRGRTEARQHTSQMVTMWELRDGNLAGIFLAGFNPSRCVYQEWDRGSLQTLRSIPEITGCTFGAPLRGGGLLMALSSNAIMKWDSNLELAWAQTYVDGELVGLKSIIELNDGSILVLATSLVSKLDSDGNVLWRKPFAPERPAAAGTQMAEVEELSVVVVALDGNKVVRAYKFDADGNLLWEKKLSNRRTKFSQIVPVLASDGNYIVALSTDNLENRKDKEVTAFKLSPDGSTLWARTVRVPQTLGSGERLGGLVAEDDGGAVLVATSTSGRVGEKTSPYREQGGREIWLVKLSCNGEVVWDLSAGMSPYWEISYARKTMGGYIVGTPTPVEIVTNELRKVTRNSRLKPGDVISIFSREAGKYLAVDTDSDRDLVKANRDEDGIASQWMILKDPSQAESRLYLRSLINGKRALLTRTSSDVEMRASADHNSAPMMRNEFEVKYLGNSTVAIQSSIRSFGYLRPEGGSELGKIIATESKASEREMELTLIHQRNPLVRSDIILRLSSKNVLIEANEQGLLKATNTVLDESNMDAYTFTVVGLGKYGRVGLISKASGRYLFYDHKQGWRMNADGTSGNNIYWRLAVYADGYTALYPNRLTASCVMVTPEGEVSASPTAGDFESCKMMVAQVV</sequence>
<dbReference type="InterPro" id="IPR011047">
    <property type="entry name" value="Quinoprotein_ADH-like_sf"/>
</dbReference>
<reference evidence="2 3" key="1">
    <citation type="journal article" date="2023" name="Nat. Commun.">
        <title>Origin of minicircular mitochondrial genomes in red algae.</title>
        <authorList>
            <person name="Lee Y."/>
            <person name="Cho C.H."/>
            <person name="Lee Y.M."/>
            <person name="Park S.I."/>
            <person name="Yang J.H."/>
            <person name="West J.A."/>
            <person name="Bhattacharya D."/>
            <person name="Yoon H.S."/>
        </authorList>
    </citation>
    <scope>NUCLEOTIDE SEQUENCE [LARGE SCALE GENOMIC DNA]</scope>
    <source>
        <strain evidence="2 3">CCMP1338</strain>
        <tissue evidence="2">Whole cell</tissue>
    </source>
</reference>
<dbReference type="SUPFAM" id="SSF50998">
    <property type="entry name" value="Quinoprotein alcohol dehydrogenase-like"/>
    <property type="match status" value="1"/>
</dbReference>
<dbReference type="Gene3D" id="2.130.10.10">
    <property type="entry name" value="YVTN repeat-like/Quinoprotein amine dehydrogenase"/>
    <property type="match status" value="1"/>
</dbReference>
<organism evidence="2 3">
    <name type="scientific">Rhodosorus marinus</name>
    <dbReference type="NCBI Taxonomy" id="101924"/>
    <lineage>
        <taxon>Eukaryota</taxon>
        <taxon>Rhodophyta</taxon>
        <taxon>Stylonematophyceae</taxon>
        <taxon>Stylonematales</taxon>
        <taxon>Stylonemataceae</taxon>
        <taxon>Rhodosorus</taxon>
    </lineage>
</organism>
<evidence type="ECO:0000313" key="2">
    <source>
        <dbReference type="EMBL" id="KAJ8900705.1"/>
    </source>
</evidence>
<comment type="caution">
    <text evidence="2">The sequence shown here is derived from an EMBL/GenBank/DDBJ whole genome shotgun (WGS) entry which is preliminary data.</text>
</comment>
<dbReference type="Proteomes" id="UP001157974">
    <property type="component" value="Unassembled WGS sequence"/>
</dbReference>
<gene>
    <name evidence="2" type="ORF">NDN08_000006</name>
</gene>
<feature type="signal peptide" evidence="1">
    <location>
        <begin position="1"/>
        <end position="19"/>
    </location>
</feature>
<dbReference type="InterPro" id="IPR015943">
    <property type="entry name" value="WD40/YVTN_repeat-like_dom_sf"/>
</dbReference>
<name>A0AAV8UDX5_9RHOD</name>
<proteinExistence type="predicted"/>
<protein>
    <recommendedName>
        <fullName evidence="4">ER membrane protein complex subunit 1</fullName>
    </recommendedName>
</protein>
<keyword evidence="3" id="KW-1185">Reference proteome</keyword>
<evidence type="ECO:0000313" key="3">
    <source>
        <dbReference type="Proteomes" id="UP001157974"/>
    </source>
</evidence>
<feature type="chain" id="PRO_5043854956" description="ER membrane protein complex subunit 1" evidence="1">
    <location>
        <begin position="20"/>
        <end position="656"/>
    </location>
</feature>
<evidence type="ECO:0008006" key="4">
    <source>
        <dbReference type="Google" id="ProtNLM"/>
    </source>
</evidence>
<dbReference type="AlphaFoldDB" id="A0AAV8UDX5"/>